<reference evidence="1" key="1">
    <citation type="submission" date="2014-11" db="EMBL/GenBank/DDBJ databases">
        <authorList>
            <person name="Amaro Gonzalez C."/>
        </authorList>
    </citation>
    <scope>NUCLEOTIDE SEQUENCE</scope>
</reference>
<reference evidence="1" key="2">
    <citation type="journal article" date="2015" name="Fish Shellfish Immunol.">
        <title>Early steps in the European eel (Anguilla anguilla)-Vibrio vulnificus interaction in the gills: Role of the RtxA13 toxin.</title>
        <authorList>
            <person name="Callol A."/>
            <person name="Pajuelo D."/>
            <person name="Ebbesson L."/>
            <person name="Teles M."/>
            <person name="MacKenzie S."/>
            <person name="Amaro C."/>
        </authorList>
    </citation>
    <scope>NUCLEOTIDE SEQUENCE</scope>
</reference>
<evidence type="ECO:0000313" key="1">
    <source>
        <dbReference type="EMBL" id="JAH40131.1"/>
    </source>
</evidence>
<protein>
    <submittedName>
        <fullName evidence="1">Uncharacterized protein</fullName>
    </submittedName>
</protein>
<dbReference type="AlphaFoldDB" id="A0A0E9SFR4"/>
<name>A0A0E9SFR4_ANGAN</name>
<dbReference type="EMBL" id="GBXM01045568">
    <property type="protein sequence ID" value="JAH63009.1"/>
    <property type="molecule type" value="Transcribed_RNA"/>
</dbReference>
<proteinExistence type="predicted"/>
<sequence length="42" mass="4675">MRWLQVGGLTTTSEHTCEVASCDWSISLACLRSSGTPSRQRY</sequence>
<organism evidence="1">
    <name type="scientific">Anguilla anguilla</name>
    <name type="common">European freshwater eel</name>
    <name type="synonym">Muraena anguilla</name>
    <dbReference type="NCBI Taxonomy" id="7936"/>
    <lineage>
        <taxon>Eukaryota</taxon>
        <taxon>Metazoa</taxon>
        <taxon>Chordata</taxon>
        <taxon>Craniata</taxon>
        <taxon>Vertebrata</taxon>
        <taxon>Euteleostomi</taxon>
        <taxon>Actinopterygii</taxon>
        <taxon>Neopterygii</taxon>
        <taxon>Teleostei</taxon>
        <taxon>Anguilliformes</taxon>
        <taxon>Anguillidae</taxon>
        <taxon>Anguilla</taxon>
    </lineage>
</organism>
<dbReference type="EMBL" id="GBXM01068446">
    <property type="protein sequence ID" value="JAH40131.1"/>
    <property type="molecule type" value="Transcribed_RNA"/>
</dbReference>
<accession>A0A0E9SFR4</accession>